<evidence type="ECO:0000256" key="1">
    <source>
        <dbReference type="ARBA" id="ARBA00004141"/>
    </source>
</evidence>
<dbReference type="PANTHER" id="PTHR43791">
    <property type="entry name" value="PERMEASE-RELATED"/>
    <property type="match status" value="1"/>
</dbReference>
<dbReference type="STRING" id="356882.A0A423W5X3"/>
<feature type="transmembrane region" description="Helical" evidence="6">
    <location>
        <begin position="368"/>
        <end position="389"/>
    </location>
</feature>
<evidence type="ECO:0000313" key="8">
    <source>
        <dbReference type="EMBL" id="ROV98754.1"/>
    </source>
</evidence>
<sequence length="493" mass="53559">MSKGADQPKSEVDQSAISLQDGRQSDNNDALAHTAQQEARVVRKLDLNLMTLFFVLYLLASLDRSNIGNAKVAGMSKSLGLDSDEYQWLLNIFYIAYIVAEPAVLLWKMFPPHIVGGIVVLGWGLVATVQAATYSWSGMMALRFLLGAFEAAYGPGIIYLLSFFYLRNEVGFRCGIFASAAPLASTFAGALAYGITSGHAHLANWRLLFLVEGLPTLAMATVAFFFIPDSPEKARFLTADEKDIVRARAMRQVGTDANARITGLNFKDIGGALIDAKVWLCGLMYFCSNVTYSSLPVFLPTILEDMGYTSIHAQGLSAPPSFAAFLCALITTWIADKTQQRCFVLIVTSIVGGIGYIILATVENVGVRYFATFVASAGVFSTAPNVLGLTLNNQGSDTRRGVSIIVINLIGQCGPFLGTTRFPSSQAPRYIPGMSICAAIMFFSALLALTQRLLLAWENKRLDRKYGVKPRDDTGAGDNVAVENYGPNFRYVL</sequence>
<dbReference type="GO" id="GO:0016020">
    <property type="term" value="C:membrane"/>
    <property type="evidence" value="ECO:0007669"/>
    <property type="project" value="UniProtKB-SubCell"/>
</dbReference>
<evidence type="ECO:0000256" key="6">
    <source>
        <dbReference type="SAM" id="Phobius"/>
    </source>
</evidence>
<feature type="transmembrane region" description="Helical" evidence="6">
    <location>
        <begin position="207"/>
        <end position="227"/>
    </location>
</feature>
<dbReference type="InterPro" id="IPR011701">
    <property type="entry name" value="MFS"/>
</dbReference>
<dbReference type="FunFam" id="1.20.1250.20:FF:000013">
    <property type="entry name" value="MFS general substrate transporter"/>
    <property type="match status" value="1"/>
</dbReference>
<dbReference type="OrthoDB" id="2985014at2759"/>
<dbReference type="AlphaFoldDB" id="A0A423W5X3"/>
<dbReference type="PROSITE" id="PS50850">
    <property type="entry name" value="MFS"/>
    <property type="match status" value="1"/>
</dbReference>
<feature type="transmembrane region" description="Helical" evidence="6">
    <location>
        <begin position="430"/>
        <end position="455"/>
    </location>
</feature>
<evidence type="ECO:0000256" key="5">
    <source>
        <dbReference type="ARBA" id="ARBA00023136"/>
    </source>
</evidence>
<comment type="caution">
    <text evidence="8">The sequence shown here is derived from an EMBL/GenBank/DDBJ whole genome shotgun (WGS) entry which is preliminary data.</text>
</comment>
<proteinExistence type="predicted"/>
<dbReference type="Pfam" id="PF07690">
    <property type="entry name" value="MFS_1"/>
    <property type="match status" value="1"/>
</dbReference>
<evidence type="ECO:0000256" key="4">
    <source>
        <dbReference type="ARBA" id="ARBA00022989"/>
    </source>
</evidence>
<dbReference type="InterPro" id="IPR036259">
    <property type="entry name" value="MFS_trans_sf"/>
</dbReference>
<dbReference type="SUPFAM" id="SSF103473">
    <property type="entry name" value="MFS general substrate transporter"/>
    <property type="match status" value="1"/>
</dbReference>
<feature type="transmembrane region" description="Helical" evidence="6">
    <location>
        <begin position="142"/>
        <end position="164"/>
    </location>
</feature>
<feature type="domain" description="Major facilitator superfamily (MFS) profile" evidence="7">
    <location>
        <begin position="49"/>
        <end position="462"/>
    </location>
</feature>
<evidence type="ECO:0000313" key="9">
    <source>
        <dbReference type="Proteomes" id="UP000283895"/>
    </source>
</evidence>
<gene>
    <name evidence="8" type="ORF">VMCG_06766</name>
</gene>
<accession>A0A423W5X3</accession>
<dbReference type="InterPro" id="IPR020846">
    <property type="entry name" value="MFS_dom"/>
</dbReference>
<protein>
    <recommendedName>
        <fullName evidence="7">Major facilitator superfamily (MFS) profile domain-containing protein</fullName>
    </recommendedName>
</protein>
<evidence type="ECO:0000256" key="3">
    <source>
        <dbReference type="ARBA" id="ARBA00022692"/>
    </source>
</evidence>
<evidence type="ECO:0000256" key="2">
    <source>
        <dbReference type="ARBA" id="ARBA00022448"/>
    </source>
</evidence>
<feature type="transmembrane region" description="Helical" evidence="6">
    <location>
        <begin position="278"/>
        <end position="299"/>
    </location>
</feature>
<feature type="transmembrane region" description="Helical" evidence="6">
    <location>
        <begin position="342"/>
        <end position="362"/>
    </location>
</feature>
<feature type="transmembrane region" description="Helical" evidence="6">
    <location>
        <begin position="114"/>
        <end position="136"/>
    </location>
</feature>
<reference evidence="8 9" key="1">
    <citation type="submission" date="2015-09" db="EMBL/GenBank/DDBJ databases">
        <title>Host preference determinants of Valsa canker pathogens revealed by comparative genomics.</title>
        <authorList>
            <person name="Yin Z."/>
            <person name="Huang L."/>
        </authorList>
    </citation>
    <scope>NUCLEOTIDE SEQUENCE [LARGE SCALE GENOMIC DNA]</scope>
    <source>
        <strain evidence="8 9">03-1</strain>
    </source>
</reference>
<keyword evidence="4 6" id="KW-1133">Transmembrane helix</keyword>
<keyword evidence="2" id="KW-0813">Transport</keyword>
<feature type="transmembrane region" description="Helical" evidence="6">
    <location>
        <begin position="45"/>
        <end position="62"/>
    </location>
</feature>
<dbReference type="PANTHER" id="PTHR43791:SF36">
    <property type="entry name" value="TRANSPORTER, PUTATIVE (AFU_ORTHOLOGUE AFUA_6G08340)-RELATED"/>
    <property type="match status" value="1"/>
</dbReference>
<name>A0A423W5X3_9PEZI</name>
<comment type="subcellular location">
    <subcellularLocation>
        <location evidence="1">Membrane</location>
        <topology evidence="1">Multi-pass membrane protein</topology>
    </subcellularLocation>
</comment>
<dbReference type="EMBL" id="LKEA01000025">
    <property type="protein sequence ID" value="ROV98754.1"/>
    <property type="molecule type" value="Genomic_DNA"/>
</dbReference>
<keyword evidence="9" id="KW-1185">Reference proteome</keyword>
<organism evidence="8 9">
    <name type="scientific">Cytospora schulzeri</name>
    <dbReference type="NCBI Taxonomy" id="448051"/>
    <lineage>
        <taxon>Eukaryota</taxon>
        <taxon>Fungi</taxon>
        <taxon>Dikarya</taxon>
        <taxon>Ascomycota</taxon>
        <taxon>Pezizomycotina</taxon>
        <taxon>Sordariomycetes</taxon>
        <taxon>Sordariomycetidae</taxon>
        <taxon>Diaporthales</taxon>
        <taxon>Cytosporaceae</taxon>
        <taxon>Cytospora</taxon>
    </lineage>
</organism>
<feature type="transmembrane region" description="Helical" evidence="6">
    <location>
        <begin position="311"/>
        <end position="335"/>
    </location>
</feature>
<feature type="transmembrane region" description="Helical" evidence="6">
    <location>
        <begin position="88"/>
        <end position="107"/>
    </location>
</feature>
<feature type="transmembrane region" description="Helical" evidence="6">
    <location>
        <begin position="176"/>
        <end position="195"/>
    </location>
</feature>
<keyword evidence="5 6" id="KW-0472">Membrane</keyword>
<evidence type="ECO:0000259" key="7">
    <source>
        <dbReference type="PROSITE" id="PS50850"/>
    </source>
</evidence>
<feature type="transmembrane region" description="Helical" evidence="6">
    <location>
        <begin position="401"/>
        <end position="418"/>
    </location>
</feature>
<dbReference type="FunFam" id="1.20.1250.20:FF:000018">
    <property type="entry name" value="MFS transporter permease"/>
    <property type="match status" value="1"/>
</dbReference>
<dbReference type="Proteomes" id="UP000283895">
    <property type="component" value="Unassembled WGS sequence"/>
</dbReference>
<dbReference type="Gene3D" id="1.20.1250.20">
    <property type="entry name" value="MFS general substrate transporter like domains"/>
    <property type="match status" value="2"/>
</dbReference>
<keyword evidence="3 6" id="KW-0812">Transmembrane</keyword>
<dbReference type="GO" id="GO:0022857">
    <property type="term" value="F:transmembrane transporter activity"/>
    <property type="evidence" value="ECO:0007669"/>
    <property type="project" value="InterPro"/>
</dbReference>